<evidence type="ECO:0000256" key="11">
    <source>
        <dbReference type="ARBA" id="ARBA00023136"/>
    </source>
</evidence>
<evidence type="ECO:0000256" key="13">
    <source>
        <dbReference type="SAM" id="Coils"/>
    </source>
</evidence>
<name>A0ABY7DNX1_MYAAR</name>
<dbReference type="InterPro" id="IPR026169">
    <property type="entry name" value="MIEAP"/>
</dbReference>
<evidence type="ECO:0000256" key="1">
    <source>
        <dbReference type="ARBA" id="ARBA00004294"/>
    </source>
</evidence>
<keyword evidence="10" id="KW-0496">Mitochondrion</keyword>
<dbReference type="InterPro" id="IPR031981">
    <property type="entry name" value="MIEAP_C"/>
</dbReference>
<feature type="domain" description="Mitochondria-eating protein C-terminal" evidence="14">
    <location>
        <begin position="197"/>
        <end position="234"/>
    </location>
</feature>
<evidence type="ECO:0000313" key="16">
    <source>
        <dbReference type="Proteomes" id="UP001164746"/>
    </source>
</evidence>
<comment type="subcellular location">
    <subcellularLocation>
        <location evidence="3">Cytoplasm</location>
    </subcellularLocation>
    <subcellularLocation>
        <location evidence="2">Mitochondrion matrix</location>
    </subcellularLocation>
    <subcellularLocation>
        <location evidence="1">Mitochondrion outer membrane</location>
    </subcellularLocation>
</comment>
<keyword evidence="7" id="KW-1000">Mitochondrion outer membrane</keyword>
<keyword evidence="11" id="KW-0472">Membrane</keyword>
<feature type="coiled-coil region" evidence="13">
    <location>
        <begin position="31"/>
        <end position="58"/>
    </location>
</feature>
<feature type="domain" description="Mitochondria-eating protein C-terminal" evidence="14">
    <location>
        <begin position="93"/>
        <end position="188"/>
    </location>
</feature>
<keyword evidence="9" id="KW-0446">Lipid-binding</keyword>
<organism evidence="15 16">
    <name type="scientific">Mya arenaria</name>
    <name type="common">Soft-shell clam</name>
    <dbReference type="NCBI Taxonomy" id="6604"/>
    <lineage>
        <taxon>Eukaryota</taxon>
        <taxon>Metazoa</taxon>
        <taxon>Spiralia</taxon>
        <taxon>Lophotrochozoa</taxon>
        <taxon>Mollusca</taxon>
        <taxon>Bivalvia</taxon>
        <taxon>Autobranchia</taxon>
        <taxon>Heteroconchia</taxon>
        <taxon>Euheterodonta</taxon>
        <taxon>Imparidentia</taxon>
        <taxon>Neoheterodontei</taxon>
        <taxon>Myida</taxon>
        <taxon>Myoidea</taxon>
        <taxon>Myidae</taxon>
        <taxon>Mya</taxon>
    </lineage>
</organism>
<dbReference type="PANTHER" id="PTHR21771">
    <property type="entry name" value="MITOCHONDRIA-EATING PROTEIN-RELATED"/>
    <property type="match status" value="1"/>
</dbReference>
<evidence type="ECO:0000256" key="6">
    <source>
        <dbReference type="ARBA" id="ARBA00022490"/>
    </source>
</evidence>
<dbReference type="EMBL" id="CP111014">
    <property type="protein sequence ID" value="WAQ99387.1"/>
    <property type="molecule type" value="Genomic_DNA"/>
</dbReference>
<reference evidence="15" key="1">
    <citation type="submission" date="2022-11" db="EMBL/GenBank/DDBJ databases">
        <title>Centuries of genome instability and evolution in soft-shell clam transmissible cancer (bioRxiv).</title>
        <authorList>
            <person name="Hart S.F.M."/>
            <person name="Yonemitsu M.A."/>
            <person name="Giersch R.M."/>
            <person name="Beal B.F."/>
            <person name="Arriagada G."/>
            <person name="Davis B.W."/>
            <person name="Ostrander E.A."/>
            <person name="Goff S.P."/>
            <person name="Metzger M.J."/>
        </authorList>
    </citation>
    <scope>NUCLEOTIDE SEQUENCE</scope>
    <source>
        <strain evidence="15">MELC-2E11</strain>
        <tissue evidence="15">Siphon/mantle</tissue>
    </source>
</reference>
<evidence type="ECO:0000256" key="12">
    <source>
        <dbReference type="ARBA" id="ARBA00032687"/>
    </source>
</evidence>
<evidence type="ECO:0000256" key="7">
    <source>
        <dbReference type="ARBA" id="ARBA00022787"/>
    </source>
</evidence>
<evidence type="ECO:0000256" key="9">
    <source>
        <dbReference type="ARBA" id="ARBA00023121"/>
    </source>
</evidence>
<proteinExistence type="inferred from homology"/>
<sequence length="248" mass="28477">MEQRADQSCSGNLLYVPPNRLADAQDELVRLRARSNLVDDLERQIRQLKNELFIATSKTSYLESDTLDSLTKYRYTPRISSPLSMDDPVQRVRESNLISRWNDLFSQDRLDAMDTLRSYSADHENNQRIIFEAVKESFHVAKTAFRQFKMKVRSNLAITHSGPETLEEAVQDYVNRNVDLYDAPGMVSTFNGRGTVSLYRRSYDSEYTAPLVNHHIWPGLIQGAICRMKGECCTRRGASLVVTRPSYI</sequence>
<protein>
    <recommendedName>
        <fullName evidence="5">Mitochondria-eating protein</fullName>
    </recommendedName>
    <alternativeName>
        <fullName evidence="12">Spermatogenesis-associated protein 18</fullName>
    </alternativeName>
</protein>
<keyword evidence="16" id="KW-1185">Reference proteome</keyword>
<dbReference type="PANTHER" id="PTHR21771:SF0">
    <property type="entry name" value="MITOCHONDRIA-EATING PROTEIN"/>
    <property type="match status" value="1"/>
</dbReference>
<evidence type="ECO:0000256" key="4">
    <source>
        <dbReference type="ARBA" id="ARBA00008233"/>
    </source>
</evidence>
<comment type="similarity">
    <text evidence="4">Belongs to the MIEAP family.</text>
</comment>
<evidence type="ECO:0000256" key="8">
    <source>
        <dbReference type="ARBA" id="ARBA00023054"/>
    </source>
</evidence>
<dbReference type="Pfam" id="PF16026">
    <property type="entry name" value="MIEAP"/>
    <property type="match status" value="2"/>
</dbReference>
<evidence type="ECO:0000256" key="3">
    <source>
        <dbReference type="ARBA" id="ARBA00004496"/>
    </source>
</evidence>
<dbReference type="Proteomes" id="UP001164746">
    <property type="component" value="Chromosome 3"/>
</dbReference>
<evidence type="ECO:0000256" key="2">
    <source>
        <dbReference type="ARBA" id="ARBA00004305"/>
    </source>
</evidence>
<evidence type="ECO:0000256" key="5">
    <source>
        <dbReference type="ARBA" id="ARBA00019863"/>
    </source>
</evidence>
<keyword evidence="8 13" id="KW-0175">Coiled coil</keyword>
<keyword evidence="6" id="KW-0963">Cytoplasm</keyword>
<gene>
    <name evidence="15" type="ORF">MAR_023760</name>
</gene>
<evidence type="ECO:0000256" key="10">
    <source>
        <dbReference type="ARBA" id="ARBA00023128"/>
    </source>
</evidence>
<evidence type="ECO:0000313" key="15">
    <source>
        <dbReference type="EMBL" id="WAQ99387.1"/>
    </source>
</evidence>
<evidence type="ECO:0000259" key="14">
    <source>
        <dbReference type="Pfam" id="PF16026"/>
    </source>
</evidence>
<accession>A0ABY7DNX1</accession>